<name>L1MFW6_9CORY</name>
<evidence type="ECO:0000256" key="4">
    <source>
        <dbReference type="ARBA" id="ARBA00023163"/>
    </source>
</evidence>
<dbReference type="PANTHER" id="PTHR30363">
    <property type="entry name" value="HTH-TYPE TRANSCRIPTIONAL REGULATOR SRLR-RELATED"/>
    <property type="match status" value="1"/>
</dbReference>
<dbReference type="InterPro" id="IPR037171">
    <property type="entry name" value="NagB/RpiA_transferase-like"/>
</dbReference>
<dbReference type="Proteomes" id="UP000010445">
    <property type="component" value="Unassembled WGS sequence"/>
</dbReference>
<dbReference type="InterPro" id="IPR050313">
    <property type="entry name" value="Carb_Metab_HTH_regulators"/>
</dbReference>
<dbReference type="EMBL" id="AMEM01000018">
    <property type="protein sequence ID" value="EKX90158.1"/>
    <property type="molecule type" value="Genomic_DNA"/>
</dbReference>
<dbReference type="PANTHER" id="PTHR30363:SF4">
    <property type="entry name" value="GLYCEROL-3-PHOSPHATE REGULON REPRESSOR"/>
    <property type="match status" value="1"/>
</dbReference>
<dbReference type="AlphaFoldDB" id="L1MFW6"/>
<organism evidence="7 8">
    <name type="scientific">Corynebacterium durum F0235</name>
    <dbReference type="NCBI Taxonomy" id="1035195"/>
    <lineage>
        <taxon>Bacteria</taxon>
        <taxon>Bacillati</taxon>
        <taxon>Actinomycetota</taxon>
        <taxon>Actinomycetes</taxon>
        <taxon>Mycobacteriales</taxon>
        <taxon>Corynebacteriaceae</taxon>
        <taxon>Corynebacterium</taxon>
    </lineage>
</organism>
<evidence type="ECO:0000313" key="8">
    <source>
        <dbReference type="Proteomes" id="UP000010445"/>
    </source>
</evidence>
<dbReference type="SUPFAM" id="SSF46785">
    <property type="entry name" value="Winged helix' DNA-binding domain"/>
    <property type="match status" value="1"/>
</dbReference>
<keyword evidence="3" id="KW-0805">Transcription regulation</keyword>
<keyword evidence="2" id="KW-0678">Repressor</keyword>
<keyword evidence="4" id="KW-0804">Transcription</keyword>
<evidence type="ECO:0000256" key="2">
    <source>
        <dbReference type="ARBA" id="ARBA00022491"/>
    </source>
</evidence>
<dbReference type="PROSITE" id="PS51000">
    <property type="entry name" value="HTH_DEOR_2"/>
    <property type="match status" value="1"/>
</dbReference>
<feature type="domain" description="HTH deoR-type" evidence="6">
    <location>
        <begin position="38"/>
        <end position="93"/>
    </location>
</feature>
<dbReference type="Pfam" id="PF08220">
    <property type="entry name" value="HTH_DeoR"/>
    <property type="match status" value="1"/>
</dbReference>
<dbReference type="SMART" id="SM01134">
    <property type="entry name" value="DeoRC"/>
    <property type="match status" value="1"/>
</dbReference>
<dbReference type="InterPro" id="IPR014036">
    <property type="entry name" value="DeoR-like_C"/>
</dbReference>
<proteinExistence type="predicted"/>
<dbReference type="SMART" id="SM00420">
    <property type="entry name" value="HTH_DEOR"/>
    <property type="match status" value="1"/>
</dbReference>
<dbReference type="eggNOG" id="COG1349">
    <property type="taxonomic scope" value="Bacteria"/>
</dbReference>
<dbReference type="PRINTS" id="PR00037">
    <property type="entry name" value="HTHLACR"/>
</dbReference>
<evidence type="ECO:0000313" key="7">
    <source>
        <dbReference type="EMBL" id="EKX90158.1"/>
    </source>
</evidence>
<dbReference type="HOGENOM" id="CLU_060699_1_4_11"/>
<reference evidence="7 8" key="1">
    <citation type="submission" date="2012-05" db="EMBL/GenBank/DDBJ databases">
        <authorList>
            <person name="Weinstock G."/>
            <person name="Sodergren E."/>
            <person name="Lobos E.A."/>
            <person name="Fulton L."/>
            <person name="Fulton R."/>
            <person name="Courtney L."/>
            <person name="Fronick C."/>
            <person name="O'Laughlin M."/>
            <person name="Godfrey J."/>
            <person name="Wilson R.M."/>
            <person name="Miner T."/>
            <person name="Farmer C."/>
            <person name="Delehaunty K."/>
            <person name="Cordes M."/>
            <person name="Minx P."/>
            <person name="Tomlinson C."/>
            <person name="Chen J."/>
            <person name="Wollam A."/>
            <person name="Pepin K.H."/>
            <person name="Bhonagiri V."/>
            <person name="Zhang X."/>
            <person name="Suruliraj S."/>
            <person name="Warren W."/>
            <person name="Mitreva M."/>
            <person name="Mardis E.R."/>
            <person name="Wilson R.K."/>
        </authorList>
    </citation>
    <scope>NUCLEOTIDE SEQUENCE [LARGE SCALE GENOMIC DNA]</scope>
    <source>
        <strain evidence="7 8">F0235</strain>
    </source>
</reference>
<evidence type="ECO:0000256" key="1">
    <source>
        <dbReference type="ARBA" id="ARBA00021390"/>
    </source>
</evidence>
<comment type="function">
    <text evidence="5">Repressor of the lactose catabolism operon. Galactose-6-phosphate is the inducer.</text>
</comment>
<gene>
    <name evidence="7" type="ORF">HMPREF9997_01373</name>
</gene>
<dbReference type="GO" id="GO:0003700">
    <property type="term" value="F:DNA-binding transcription factor activity"/>
    <property type="evidence" value="ECO:0007669"/>
    <property type="project" value="InterPro"/>
</dbReference>
<dbReference type="Gene3D" id="1.10.10.10">
    <property type="entry name" value="Winged helix-like DNA-binding domain superfamily/Winged helix DNA-binding domain"/>
    <property type="match status" value="1"/>
</dbReference>
<keyword evidence="8" id="KW-1185">Reference proteome</keyword>
<dbReference type="SUPFAM" id="SSF100950">
    <property type="entry name" value="NagB/RpiA/CoA transferase-like"/>
    <property type="match status" value="1"/>
</dbReference>
<dbReference type="Gene3D" id="3.40.50.1360">
    <property type="match status" value="1"/>
</dbReference>
<evidence type="ECO:0000256" key="5">
    <source>
        <dbReference type="ARBA" id="ARBA00024937"/>
    </source>
</evidence>
<dbReference type="InterPro" id="IPR036390">
    <property type="entry name" value="WH_DNA-bd_sf"/>
</dbReference>
<accession>L1MFW6</accession>
<dbReference type="Pfam" id="PF00455">
    <property type="entry name" value="DeoRC"/>
    <property type="match status" value="1"/>
</dbReference>
<dbReference type="InterPro" id="IPR001034">
    <property type="entry name" value="DeoR_HTH"/>
</dbReference>
<dbReference type="PATRIC" id="fig|1035195.3.peg.1230"/>
<evidence type="ECO:0000259" key="6">
    <source>
        <dbReference type="PROSITE" id="PS51000"/>
    </source>
</evidence>
<dbReference type="STRING" id="1035195.HMPREF9997_01373"/>
<sequence length="293" mass="31587">MQQLHVIVARFYPLSCGISQETTCSFETQLMEVNMLTVHERRAEITALASNQGHASVAELAERFSVTPETIRRDLKYLESSGLVHRVHGGAVTNHTLRSDEQPFWVSEKSHSAEKKAIAQAAMPFIPTQSGSIVIDAGTSTAAVALLMADSYRGQRWTIVTNSLPVGIVLSTAGIPGVNLLGGTMRAYTQAVVGEQAVATLKSLRADVAIMGTNALSVHHGLSTPDPSEAAIKREMISSANKVVVLCDSSKFEQDYLVTFADLSDIDVVITDAHASEHFLSTLRNNDIQVVIS</sequence>
<evidence type="ECO:0000256" key="3">
    <source>
        <dbReference type="ARBA" id="ARBA00023015"/>
    </source>
</evidence>
<dbReference type="InterPro" id="IPR036388">
    <property type="entry name" value="WH-like_DNA-bd_sf"/>
</dbReference>
<protein>
    <recommendedName>
        <fullName evidence="1">Lactose phosphotransferase system repressor</fullName>
    </recommendedName>
</protein>
<comment type="caution">
    <text evidence="7">The sequence shown here is derived from an EMBL/GenBank/DDBJ whole genome shotgun (WGS) entry which is preliminary data.</text>
</comment>